<dbReference type="EMBL" id="GBRH01218119">
    <property type="protein sequence ID" value="JAD79776.1"/>
    <property type="molecule type" value="Transcribed_RNA"/>
</dbReference>
<reference evidence="1" key="1">
    <citation type="submission" date="2014-09" db="EMBL/GenBank/DDBJ databases">
        <authorList>
            <person name="Magalhaes I.L.F."/>
            <person name="Oliveira U."/>
            <person name="Santos F.R."/>
            <person name="Vidigal T.H.D.A."/>
            <person name="Brescovit A.D."/>
            <person name="Santos A.J."/>
        </authorList>
    </citation>
    <scope>NUCLEOTIDE SEQUENCE</scope>
    <source>
        <tissue evidence="1">Shoot tissue taken approximately 20 cm above the soil surface</tissue>
    </source>
</reference>
<name>A0A0A9K1C7_ARUDO</name>
<accession>A0A0A9K1C7</accession>
<reference evidence="1" key="2">
    <citation type="journal article" date="2015" name="Data Brief">
        <title>Shoot transcriptome of the giant reed, Arundo donax.</title>
        <authorList>
            <person name="Barrero R.A."/>
            <person name="Guerrero F.D."/>
            <person name="Moolhuijzen P."/>
            <person name="Goolsby J.A."/>
            <person name="Tidwell J."/>
            <person name="Bellgard S.E."/>
            <person name="Bellgard M.I."/>
        </authorList>
    </citation>
    <scope>NUCLEOTIDE SEQUENCE</scope>
    <source>
        <tissue evidence="1">Shoot tissue taken approximately 20 cm above the soil surface</tissue>
    </source>
</reference>
<protein>
    <submittedName>
        <fullName evidence="1">Uncharacterized protein</fullName>
    </submittedName>
</protein>
<dbReference type="AlphaFoldDB" id="A0A0A9K1C7"/>
<organism evidence="1">
    <name type="scientific">Arundo donax</name>
    <name type="common">Giant reed</name>
    <name type="synonym">Donax arundinaceus</name>
    <dbReference type="NCBI Taxonomy" id="35708"/>
    <lineage>
        <taxon>Eukaryota</taxon>
        <taxon>Viridiplantae</taxon>
        <taxon>Streptophyta</taxon>
        <taxon>Embryophyta</taxon>
        <taxon>Tracheophyta</taxon>
        <taxon>Spermatophyta</taxon>
        <taxon>Magnoliopsida</taxon>
        <taxon>Liliopsida</taxon>
        <taxon>Poales</taxon>
        <taxon>Poaceae</taxon>
        <taxon>PACMAD clade</taxon>
        <taxon>Arundinoideae</taxon>
        <taxon>Arundineae</taxon>
        <taxon>Arundo</taxon>
    </lineage>
</organism>
<evidence type="ECO:0000313" key="1">
    <source>
        <dbReference type="EMBL" id="JAD79776.1"/>
    </source>
</evidence>
<sequence>MLYLLWFCSTIIGISNLTVMSTVSNLISGAITCSMVVAIKPPSCPMKISCVELALGAASPLGKIICDRRGIDL</sequence>
<proteinExistence type="predicted"/>